<gene>
    <name evidence="3" type="primary">Nckipsd_1</name>
    <name evidence="3" type="ORF">g.26561</name>
</gene>
<keyword evidence="2" id="KW-1133">Transmembrane helix</keyword>
<organism evidence="3">
    <name type="scientific">Anthurium amnicola</name>
    <dbReference type="NCBI Taxonomy" id="1678845"/>
    <lineage>
        <taxon>Eukaryota</taxon>
        <taxon>Viridiplantae</taxon>
        <taxon>Streptophyta</taxon>
        <taxon>Embryophyta</taxon>
        <taxon>Tracheophyta</taxon>
        <taxon>Spermatophyta</taxon>
        <taxon>Magnoliopsida</taxon>
        <taxon>Liliopsida</taxon>
        <taxon>Araceae</taxon>
        <taxon>Pothoideae</taxon>
        <taxon>Potheae</taxon>
        <taxon>Anthurium</taxon>
    </lineage>
</organism>
<dbReference type="AlphaFoldDB" id="A0A1D1YFY9"/>
<evidence type="ECO:0000256" key="1">
    <source>
        <dbReference type="SAM" id="MobiDB-lite"/>
    </source>
</evidence>
<dbReference type="PANTHER" id="PTHR35469">
    <property type="entry name" value="TRANSMEMBRANE PROTEIN"/>
    <property type="match status" value="1"/>
</dbReference>
<feature type="region of interest" description="Disordered" evidence="1">
    <location>
        <begin position="47"/>
        <end position="82"/>
    </location>
</feature>
<accession>A0A1D1YFY9</accession>
<feature type="transmembrane region" description="Helical" evidence="2">
    <location>
        <begin position="178"/>
        <end position="198"/>
    </location>
</feature>
<protein>
    <submittedName>
        <fullName evidence="3">NCK-interacting protein with SH3 domain</fullName>
    </submittedName>
</protein>
<feature type="compositionally biased region" description="Basic residues" evidence="1">
    <location>
        <begin position="1"/>
        <end position="10"/>
    </location>
</feature>
<feature type="transmembrane region" description="Helical" evidence="2">
    <location>
        <begin position="204"/>
        <end position="230"/>
    </location>
</feature>
<dbReference type="EMBL" id="GDJX01014381">
    <property type="protein sequence ID" value="JAT53555.1"/>
    <property type="molecule type" value="Transcribed_RNA"/>
</dbReference>
<keyword evidence="2" id="KW-0812">Transmembrane</keyword>
<dbReference type="PANTHER" id="PTHR35469:SF4">
    <property type="entry name" value="TRANSMEMBRANE PROTEIN"/>
    <property type="match status" value="1"/>
</dbReference>
<feature type="transmembrane region" description="Helical" evidence="2">
    <location>
        <begin position="273"/>
        <end position="293"/>
    </location>
</feature>
<feature type="compositionally biased region" description="Polar residues" evidence="1">
    <location>
        <begin position="50"/>
        <end position="61"/>
    </location>
</feature>
<evidence type="ECO:0000313" key="3">
    <source>
        <dbReference type="EMBL" id="JAT53555.1"/>
    </source>
</evidence>
<proteinExistence type="predicted"/>
<reference evidence="3" key="1">
    <citation type="submission" date="2015-07" db="EMBL/GenBank/DDBJ databases">
        <title>Transcriptome Assembly of Anthurium amnicola.</title>
        <authorList>
            <person name="Suzuki J."/>
        </authorList>
    </citation>
    <scope>NUCLEOTIDE SEQUENCE</scope>
</reference>
<sequence>RGRGRGRRGTLQRWGWPERAENMAGESGREARRRKILDRGVDRLAFITGQAPSSLRPSTVASPPPPPPNRGWGEIEEPVPDTVGDNVAPDLELPKCEPSSAAVRDMVDRNAGVAAFPECGKSDEAADTMQHNNEKVEPLTVHGTHNQVVNSEPQHGNKPTLGMFTAKRISSAISASENIRMLCAASVALIVLLSYHGYPVGGELIGSIISFRPIFLVLLSDAALMFGILFTTSWKKKGEAYAERTGQESDDWTNQMSKALEVVLVLQKLGSAAFLDCCLCVVIIICGISFSTIP</sequence>
<keyword evidence="2" id="KW-0472">Membrane</keyword>
<feature type="non-terminal residue" evidence="3">
    <location>
        <position position="1"/>
    </location>
</feature>
<evidence type="ECO:0000256" key="2">
    <source>
        <dbReference type="SAM" id="Phobius"/>
    </source>
</evidence>
<feature type="region of interest" description="Disordered" evidence="1">
    <location>
        <begin position="1"/>
        <end position="33"/>
    </location>
</feature>
<name>A0A1D1YFY9_9ARAE</name>